<protein>
    <recommendedName>
        <fullName evidence="4">DUF5723 domain-containing protein</fullName>
    </recommendedName>
</protein>
<dbReference type="EMBL" id="MEUI01000050">
    <property type="protein sequence ID" value="OGC32476.1"/>
    <property type="molecule type" value="Genomic_DNA"/>
</dbReference>
<reference evidence="2 3" key="1">
    <citation type="journal article" date="2016" name="Nat. Commun.">
        <title>Thousands of microbial genomes shed light on interconnected biogeochemical processes in an aquifer system.</title>
        <authorList>
            <person name="Anantharaman K."/>
            <person name="Brown C.T."/>
            <person name="Hug L.A."/>
            <person name="Sharon I."/>
            <person name="Castelle C.J."/>
            <person name="Probst A.J."/>
            <person name="Thomas B.C."/>
            <person name="Singh A."/>
            <person name="Wilkins M.J."/>
            <person name="Karaoz U."/>
            <person name="Brodie E.L."/>
            <person name="Williams K.H."/>
            <person name="Hubbard S.S."/>
            <person name="Banfield J.F."/>
        </authorList>
    </citation>
    <scope>NUCLEOTIDE SEQUENCE [LARGE SCALE GENOMIC DNA]</scope>
</reference>
<evidence type="ECO:0000313" key="3">
    <source>
        <dbReference type="Proteomes" id="UP000177309"/>
    </source>
</evidence>
<evidence type="ECO:0008006" key="4">
    <source>
        <dbReference type="Google" id="ProtNLM"/>
    </source>
</evidence>
<evidence type="ECO:0000313" key="2">
    <source>
        <dbReference type="EMBL" id="OGC32476.1"/>
    </source>
</evidence>
<dbReference type="NCBIfam" id="NF033709">
    <property type="entry name" value="PorV_fam"/>
    <property type="match status" value="1"/>
</dbReference>
<dbReference type="Proteomes" id="UP000177309">
    <property type="component" value="Unassembled WGS sequence"/>
</dbReference>
<comment type="caution">
    <text evidence="2">The sequence shown here is derived from an EMBL/GenBank/DDBJ whole genome shotgun (WGS) entry which is preliminary data.</text>
</comment>
<organism evidence="2 3">
    <name type="scientific">candidate division WOR-1 bacterium RIFOXYC2_FULL_41_25</name>
    <dbReference type="NCBI Taxonomy" id="1802586"/>
    <lineage>
        <taxon>Bacteria</taxon>
        <taxon>Bacillati</taxon>
        <taxon>Saganbacteria</taxon>
    </lineage>
</organism>
<keyword evidence="1" id="KW-0812">Transmembrane</keyword>
<dbReference type="Gene3D" id="2.40.160.60">
    <property type="entry name" value="Outer membrane protein transport protein (OMPP1/FadL/TodX)"/>
    <property type="match status" value="1"/>
</dbReference>
<evidence type="ECO:0000256" key="1">
    <source>
        <dbReference type="SAM" id="Phobius"/>
    </source>
</evidence>
<sequence length="363" mass="38156">MGTRRFKISGFNFLYIIIVVVITLSVLVAISAPAQAKDSLDLRVVGIGARSLGMGKAGVALADDSNAVFINPAGLAYQKNWSATCMSTKLMERVDYKLVAGTYHTDYGTFGIGYIGATTPGGYLTTNKASLSSAVPIGYGSSQIIVSYARSLNELISGTSILGDLSLGVSAKVLANNFSGYSAAASGQSCDFALLFKPRKNISFGLNLMNLGGNVNWANGSSEDLASKSKVGTVIKLLDDKLLLAVDADLAIIGNSPLLIHGGLEWTPLSLIVLRAGLDQSALGSSAVTNLTGGLGIKLAGFSFDYAYQQDSKLSGNSSHYFSLSFQPTFVEEIAAKEIKSELKVAGNQTNSNNSFGVLTYYK</sequence>
<dbReference type="SUPFAM" id="SSF56935">
    <property type="entry name" value="Porins"/>
    <property type="match status" value="1"/>
</dbReference>
<name>A0A1F4TIF9_UNCSA</name>
<keyword evidence="1" id="KW-0472">Membrane</keyword>
<gene>
    <name evidence="2" type="ORF">A2462_00220</name>
</gene>
<accession>A0A1F4TIF9</accession>
<keyword evidence="1" id="KW-1133">Transmembrane helix</keyword>
<proteinExistence type="predicted"/>
<dbReference type="AlphaFoldDB" id="A0A1F4TIF9"/>
<feature type="transmembrane region" description="Helical" evidence="1">
    <location>
        <begin position="12"/>
        <end position="32"/>
    </location>
</feature>